<dbReference type="PANTHER" id="PTHR47148">
    <property type="entry name" value="CYTOCHROME C OXIDASE ASSEMBLY FACTOR 1 HOMOLOG"/>
    <property type="match status" value="1"/>
</dbReference>
<organism evidence="2 3">
    <name type="scientific">Puma concolor</name>
    <name type="common">Mountain lion</name>
    <name type="synonym">Felis concolor</name>
    <dbReference type="NCBI Taxonomy" id="9696"/>
    <lineage>
        <taxon>Eukaryota</taxon>
        <taxon>Metazoa</taxon>
        <taxon>Chordata</taxon>
        <taxon>Craniata</taxon>
        <taxon>Vertebrata</taxon>
        <taxon>Euteleostomi</taxon>
        <taxon>Mammalia</taxon>
        <taxon>Eutheria</taxon>
        <taxon>Laurasiatheria</taxon>
        <taxon>Carnivora</taxon>
        <taxon>Feliformia</taxon>
        <taxon>Felidae</taxon>
        <taxon>Felinae</taxon>
        <taxon>Puma</taxon>
    </lineage>
</organism>
<dbReference type="KEGG" id="pcoo:112866806"/>
<dbReference type="Proteomes" id="UP000515131">
    <property type="component" value="Unplaced"/>
</dbReference>
<dbReference type="GeneID" id="112866806"/>
<dbReference type="GO" id="GO:0005743">
    <property type="term" value="C:mitochondrial inner membrane"/>
    <property type="evidence" value="ECO:0007669"/>
    <property type="project" value="TreeGrafter"/>
</dbReference>
<reference evidence="3" key="1">
    <citation type="submission" date="2025-08" db="UniProtKB">
        <authorList>
            <consortium name="RefSeq"/>
        </authorList>
    </citation>
    <scope>IDENTIFICATION</scope>
    <source>
        <tissue evidence="3">Blood</tissue>
    </source>
</reference>
<protein>
    <submittedName>
        <fullName evidence="3">Uncharacterized protein LOC112866806</fullName>
    </submittedName>
</protein>
<proteinExistence type="predicted"/>
<keyword evidence="2" id="KW-1185">Reference proteome</keyword>
<evidence type="ECO:0000256" key="1">
    <source>
        <dbReference type="SAM" id="Phobius"/>
    </source>
</evidence>
<dbReference type="GO" id="GO:0032981">
    <property type="term" value="P:mitochondrial respiratory chain complex I assembly"/>
    <property type="evidence" value="ECO:0007669"/>
    <property type="project" value="TreeGrafter"/>
</dbReference>
<evidence type="ECO:0000313" key="3">
    <source>
        <dbReference type="RefSeq" id="XP_025785552.1"/>
    </source>
</evidence>
<keyword evidence="1" id="KW-0472">Membrane</keyword>
<dbReference type="PANTHER" id="PTHR47148:SF1">
    <property type="entry name" value="CYTOCHROME C OXIDASE ASSEMBLY FACTOR 1 HOMOLOG"/>
    <property type="match status" value="1"/>
</dbReference>
<dbReference type="AlphaFoldDB" id="A0A6P6IBK3"/>
<keyword evidence="1" id="KW-1133">Transmembrane helix</keyword>
<keyword evidence="1" id="KW-0812">Transmembrane</keyword>
<dbReference type="GO" id="GO:0033617">
    <property type="term" value="P:mitochondrial respiratory chain complex IV assembly"/>
    <property type="evidence" value="ECO:0007669"/>
    <property type="project" value="TreeGrafter"/>
</dbReference>
<dbReference type="RefSeq" id="XP_025785552.1">
    <property type="nucleotide sequence ID" value="XM_025929767.1"/>
</dbReference>
<gene>
    <name evidence="3" type="primary">LOC112866806</name>
</gene>
<sequence>MAEEKGGKPEPCIDKACFEIETFYSCSKAWIERLLFDDFQESRAVKWQRTWHTGWVLSEKTSAECLLCAQPSPPRPGSWMWATLGRALLLWLQNQPWFSERKQMGKSPGSKMPLPLGKLVLLSSVVASGSCTLIYYLIRKAFSRASYYQLALEQLHSYPEALAALGPPLLSISSTSPTSTASWTLPMPRWHLQKVLKLKGGQQIPVFKLSRDTGDEGGQVIRTTLLSPRVASPPHRVPPGP</sequence>
<evidence type="ECO:0000313" key="2">
    <source>
        <dbReference type="Proteomes" id="UP000515131"/>
    </source>
</evidence>
<accession>A0A6P6IBK3</accession>
<name>A0A6P6IBK3_PUMCO</name>
<feature type="transmembrane region" description="Helical" evidence="1">
    <location>
        <begin position="119"/>
        <end position="138"/>
    </location>
</feature>